<gene>
    <name evidence="4" type="ORF">Y5W_00245</name>
</gene>
<evidence type="ECO:0000313" key="5">
    <source>
        <dbReference type="Proteomes" id="UP000662703"/>
    </source>
</evidence>
<dbReference type="SUPFAM" id="SSF46689">
    <property type="entry name" value="Homeodomain-like"/>
    <property type="match status" value="2"/>
</dbReference>
<dbReference type="Pfam" id="PF12833">
    <property type="entry name" value="HTH_18"/>
    <property type="match status" value="1"/>
</dbReference>
<dbReference type="InterPro" id="IPR018060">
    <property type="entry name" value="HTH_AraC"/>
</dbReference>
<dbReference type="PANTHER" id="PTHR40055">
    <property type="entry name" value="TRANSCRIPTIONAL REGULATOR YGIV-RELATED"/>
    <property type="match status" value="1"/>
</dbReference>
<sequence>MRSRSTPSVSLLEYQRRIDQAIRFILARIDQPISLDEVAEAACFSKFHFHRLFTALMNEPPGEYIMRKRLERAAIRLVYADTPVSTLAGDYGYSSVAAFSKAFRQWFGGPPTAIKAIRGRLESEKGKLQTRYGKTLVADELFGAAAGAGNPARRESIRRRVILRRLKEFELHYLPSARGYEVGGIWETWATLREQACAVAPEADCDWFALSHDHPGLTPPDRCRYDACVALPKKARAALPLPRLAVPGGDVAVYQVAGPEASILPQYLDFYTHWMPHSGFEPADYPLIEHYLPGCRPGHIRVQLWVKVQPMRMAPGRVS</sequence>
<dbReference type="SUPFAM" id="SSF55136">
    <property type="entry name" value="Probable bacterial effector-binding domain"/>
    <property type="match status" value="1"/>
</dbReference>
<dbReference type="Gene3D" id="1.10.10.60">
    <property type="entry name" value="Homeodomain-like"/>
    <property type="match status" value="2"/>
</dbReference>
<keyword evidence="2" id="KW-0804">Transcription</keyword>
<dbReference type="InterPro" id="IPR050908">
    <property type="entry name" value="SmbC-like"/>
</dbReference>
<dbReference type="Pfam" id="PF06445">
    <property type="entry name" value="GyrI-like"/>
    <property type="match status" value="1"/>
</dbReference>
<dbReference type="InterPro" id="IPR009057">
    <property type="entry name" value="Homeodomain-like_sf"/>
</dbReference>
<evidence type="ECO:0000313" key="4">
    <source>
        <dbReference type="EMBL" id="MBF5054951.1"/>
    </source>
</evidence>
<evidence type="ECO:0000256" key="2">
    <source>
        <dbReference type="ARBA" id="ARBA00023163"/>
    </source>
</evidence>
<dbReference type="InterPro" id="IPR011256">
    <property type="entry name" value="Reg_factor_effector_dom_sf"/>
</dbReference>
<keyword evidence="1" id="KW-0805">Transcription regulation</keyword>
<evidence type="ECO:0000259" key="3">
    <source>
        <dbReference type="PROSITE" id="PS01124"/>
    </source>
</evidence>
<dbReference type="Gene3D" id="3.20.80.10">
    <property type="entry name" value="Regulatory factor, effector binding domain"/>
    <property type="match status" value="1"/>
</dbReference>
<comment type="caution">
    <text evidence="4">The sequence shown here is derived from an EMBL/GenBank/DDBJ whole genome shotgun (WGS) entry which is preliminary data.</text>
</comment>
<evidence type="ECO:0000256" key="1">
    <source>
        <dbReference type="ARBA" id="ARBA00023015"/>
    </source>
</evidence>
<dbReference type="InterPro" id="IPR029442">
    <property type="entry name" value="GyrI-like"/>
</dbReference>
<protein>
    <submittedName>
        <fullName evidence="4">AraC family transcriptional regulator</fullName>
    </submittedName>
</protein>
<dbReference type="PANTHER" id="PTHR40055:SF1">
    <property type="entry name" value="TRANSCRIPTIONAL REGULATOR YGIV-RELATED"/>
    <property type="match status" value="1"/>
</dbReference>
<dbReference type="EMBL" id="ARXX01000002">
    <property type="protein sequence ID" value="MBF5054951.1"/>
    <property type="molecule type" value="Genomic_DNA"/>
</dbReference>
<reference evidence="4 5" key="1">
    <citation type="submission" date="2012-09" db="EMBL/GenBank/DDBJ databases">
        <title>Genome Sequence of alkane-degrading Bacterium Alcanivorax sp. 521-1.</title>
        <authorList>
            <person name="Lai Q."/>
            <person name="Shao Z."/>
        </authorList>
    </citation>
    <scope>NUCLEOTIDE SEQUENCE [LARGE SCALE GENOMIC DNA]</scope>
    <source>
        <strain evidence="4 5">521-1</strain>
    </source>
</reference>
<dbReference type="Proteomes" id="UP000662703">
    <property type="component" value="Unassembled WGS sequence"/>
</dbReference>
<proteinExistence type="predicted"/>
<dbReference type="PROSITE" id="PS01124">
    <property type="entry name" value="HTH_ARAC_FAMILY_2"/>
    <property type="match status" value="1"/>
</dbReference>
<dbReference type="RefSeq" id="WP_194863881.1">
    <property type="nucleotide sequence ID" value="NZ_ARXX01000002.1"/>
</dbReference>
<dbReference type="SMART" id="SM00871">
    <property type="entry name" value="AraC_E_bind"/>
    <property type="match status" value="1"/>
</dbReference>
<organism evidence="4 5">
    <name type="scientific">Alloalcanivorax profundimaris</name>
    <dbReference type="NCBI Taxonomy" id="2735259"/>
    <lineage>
        <taxon>Bacteria</taxon>
        <taxon>Pseudomonadati</taxon>
        <taxon>Pseudomonadota</taxon>
        <taxon>Gammaproteobacteria</taxon>
        <taxon>Oceanospirillales</taxon>
        <taxon>Alcanivoracaceae</taxon>
        <taxon>Alloalcanivorax</taxon>
    </lineage>
</organism>
<keyword evidence="5" id="KW-1185">Reference proteome</keyword>
<feature type="domain" description="HTH araC/xylS-type" evidence="3">
    <location>
        <begin position="19"/>
        <end position="117"/>
    </location>
</feature>
<dbReference type="SMART" id="SM00342">
    <property type="entry name" value="HTH_ARAC"/>
    <property type="match status" value="1"/>
</dbReference>
<accession>A0ABS0AN92</accession>
<dbReference type="InterPro" id="IPR010499">
    <property type="entry name" value="AraC_E-bd"/>
</dbReference>
<name>A0ABS0AN92_9GAMM</name>